<reference evidence="1" key="1">
    <citation type="submission" date="2014-09" db="EMBL/GenBank/DDBJ databases">
        <authorList>
            <person name="Magalhaes I.L.F."/>
            <person name="Oliveira U."/>
            <person name="Santos F.R."/>
            <person name="Vidigal T.H.D.A."/>
            <person name="Brescovit A.D."/>
            <person name="Santos A.J."/>
        </authorList>
    </citation>
    <scope>NUCLEOTIDE SEQUENCE</scope>
    <source>
        <tissue evidence="1">Shoot tissue taken approximately 20 cm above the soil surface</tissue>
    </source>
</reference>
<proteinExistence type="predicted"/>
<dbReference type="EMBL" id="GBRH01271057">
    <property type="protein sequence ID" value="JAD26838.1"/>
    <property type="molecule type" value="Transcribed_RNA"/>
</dbReference>
<sequence length="52" mass="6305">MSFSLSFINWHNSTEFFTIRSNFISFRKNITLMYLILYMNCSYISCHVTLRI</sequence>
<dbReference type="AlphaFoldDB" id="A0A0A8YML8"/>
<protein>
    <submittedName>
        <fullName evidence="1">Uncharacterized protein</fullName>
    </submittedName>
</protein>
<reference evidence="1" key="2">
    <citation type="journal article" date="2015" name="Data Brief">
        <title>Shoot transcriptome of the giant reed, Arundo donax.</title>
        <authorList>
            <person name="Barrero R.A."/>
            <person name="Guerrero F.D."/>
            <person name="Moolhuijzen P."/>
            <person name="Goolsby J.A."/>
            <person name="Tidwell J."/>
            <person name="Bellgard S.E."/>
            <person name="Bellgard M.I."/>
        </authorList>
    </citation>
    <scope>NUCLEOTIDE SEQUENCE</scope>
    <source>
        <tissue evidence="1">Shoot tissue taken approximately 20 cm above the soil surface</tissue>
    </source>
</reference>
<organism evidence="1">
    <name type="scientific">Arundo donax</name>
    <name type="common">Giant reed</name>
    <name type="synonym">Donax arundinaceus</name>
    <dbReference type="NCBI Taxonomy" id="35708"/>
    <lineage>
        <taxon>Eukaryota</taxon>
        <taxon>Viridiplantae</taxon>
        <taxon>Streptophyta</taxon>
        <taxon>Embryophyta</taxon>
        <taxon>Tracheophyta</taxon>
        <taxon>Spermatophyta</taxon>
        <taxon>Magnoliopsida</taxon>
        <taxon>Liliopsida</taxon>
        <taxon>Poales</taxon>
        <taxon>Poaceae</taxon>
        <taxon>PACMAD clade</taxon>
        <taxon>Arundinoideae</taxon>
        <taxon>Arundineae</taxon>
        <taxon>Arundo</taxon>
    </lineage>
</organism>
<accession>A0A0A8YML8</accession>
<name>A0A0A8YML8_ARUDO</name>
<evidence type="ECO:0000313" key="1">
    <source>
        <dbReference type="EMBL" id="JAD26838.1"/>
    </source>
</evidence>